<dbReference type="GO" id="GO:0009303">
    <property type="term" value="P:rRNA transcription"/>
    <property type="evidence" value="ECO:0007669"/>
    <property type="project" value="TreeGrafter"/>
</dbReference>
<dbReference type="AlphaFoldDB" id="A0A857DHR7"/>
<dbReference type="SMART" id="SM01058">
    <property type="entry name" value="CarD_TRCF"/>
    <property type="match status" value="1"/>
</dbReference>
<dbReference type="InterPro" id="IPR052531">
    <property type="entry name" value="CarD-like_regulator"/>
</dbReference>
<dbReference type="SUPFAM" id="SSF141259">
    <property type="entry name" value="CarD-like"/>
    <property type="match status" value="1"/>
</dbReference>
<evidence type="ECO:0000313" key="3">
    <source>
        <dbReference type="Proteomes" id="UP000430508"/>
    </source>
</evidence>
<sequence length="172" mass="19774">MFQVGDQIVYPMHGVGTIEAIEEKEILGKKRIYYIVNVPQTRMQMMIPQDKAESFGIRKLVESSIFEEILENFNEGITDPLLYKNQKYCTDLNTKKMRSGDIFKGTEIIRDLTRKNLLGKLGKEDSKMLEGARNIFISELMQVRCMTKEKATDLLDSVLAANVLDVEFQEVK</sequence>
<proteinExistence type="predicted"/>
<dbReference type="Proteomes" id="UP000430508">
    <property type="component" value="Chromosome"/>
</dbReference>
<dbReference type="InterPro" id="IPR003711">
    <property type="entry name" value="CarD-like/TRCF_RID"/>
</dbReference>
<dbReference type="InterPro" id="IPR042215">
    <property type="entry name" value="CarD-like_C"/>
</dbReference>
<dbReference type="PANTHER" id="PTHR38447:SF1">
    <property type="entry name" value="RNA POLYMERASE-BINDING TRANSCRIPTION FACTOR CARD"/>
    <property type="match status" value="1"/>
</dbReference>
<feature type="domain" description="CarD-like/TRCF RNAP-interacting" evidence="1">
    <location>
        <begin position="1"/>
        <end position="113"/>
    </location>
</feature>
<gene>
    <name evidence="2" type="ORF">GQ588_05005</name>
</gene>
<organism evidence="2 3">
    <name type="scientific">Dehalobacter restrictus</name>
    <dbReference type="NCBI Taxonomy" id="55583"/>
    <lineage>
        <taxon>Bacteria</taxon>
        <taxon>Bacillati</taxon>
        <taxon>Bacillota</taxon>
        <taxon>Clostridia</taxon>
        <taxon>Eubacteriales</taxon>
        <taxon>Desulfitobacteriaceae</taxon>
        <taxon>Dehalobacter</taxon>
    </lineage>
</organism>
<reference evidence="2 3" key="1">
    <citation type="submission" date="2019-12" db="EMBL/GenBank/DDBJ databases">
        <title>Sequence classification of anaerobic respiratory reductive dehalogenases: First we see many, then we see few.</title>
        <authorList>
            <person name="Molenda O."/>
            <person name="Puentes Jacome L.A."/>
            <person name="Cao X."/>
            <person name="Nesbo C.L."/>
            <person name="Tang S."/>
            <person name="Morson N."/>
            <person name="Patron J."/>
            <person name="Lomheim L."/>
            <person name="Wishart D.S."/>
            <person name="Edwards E.A."/>
        </authorList>
    </citation>
    <scope>NUCLEOTIDE SEQUENCE [LARGE SCALE GENOMIC DNA]</scope>
    <source>
        <strain evidence="2 3">12DCA</strain>
    </source>
</reference>
<evidence type="ECO:0000313" key="2">
    <source>
        <dbReference type="EMBL" id="QHA00049.1"/>
    </source>
</evidence>
<accession>A0A857DHR7</accession>
<dbReference type="PANTHER" id="PTHR38447">
    <property type="entry name" value="TRANSCRIPTION FACTOR YDEB-RELATED"/>
    <property type="match status" value="1"/>
</dbReference>
<dbReference type="Pfam" id="PF21095">
    <property type="entry name" value="CarD_C"/>
    <property type="match status" value="1"/>
</dbReference>
<dbReference type="InterPro" id="IPR048792">
    <property type="entry name" value="CarD_C"/>
</dbReference>
<dbReference type="Gene3D" id="2.40.10.170">
    <property type="match status" value="1"/>
</dbReference>
<dbReference type="RefSeq" id="WP_019225462.1">
    <property type="nucleotide sequence ID" value="NZ_CP046996.1"/>
</dbReference>
<protein>
    <submittedName>
        <fullName evidence="2">CarD family transcriptional regulator</fullName>
    </submittedName>
</protein>
<dbReference type="Gene3D" id="1.20.58.1290">
    <property type="entry name" value="CarD-like, C-terminal domain"/>
    <property type="match status" value="1"/>
</dbReference>
<name>A0A857DHR7_9FIRM</name>
<dbReference type="EMBL" id="CP046996">
    <property type="protein sequence ID" value="QHA00049.1"/>
    <property type="molecule type" value="Genomic_DNA"/>
</dbReference>
<dbReference type="InterPro" id="IPR036101">
    <property type="entry name" value="CarD-like/TRCF_RID_sf"/>
</dbReference>
<dbReference type="Pfam" id="PF02559">
    <property type="entry name" value="CarD_TRCF_RID"/>
    <property type="match status" value="1"/>
</dbReference>
<evidence type="ECO:0000259" key="1">
    <source>
        <dbReference type="SMART" id="SM01058"/>
    </source>
</evidence>